<evidence type="ECO:0000256" key="2">
    <source>
        <dbReference type="SAM" id="SignalP"/>
    </source>
</evidence>
<keyword evidence="4" id="KW-1185">Reference proteome</keyword>
<dbReference type="RefSeq" id="XP_052943650.1">
    <property type="nucleotide sequence ID" value="XM_053090150.1"/>
</dbReference>
<feature type="compositionally biased region" description="Low complexity" evidence="1">
    <location>
        <begin position="29"/>
        <end position="48"/>
    </location>
</feature>
<gene>
    <name evidence="3" type="ORF">MKK02DRAFT_38541</name>
</gene>
<comment type="caution">
    <text evidence="3">The sequence shown here is derived from an EMBL/GenBank/DDBJ whole genome shotgun (WGS) entry which is preliminary data.</text>
</comment>
<dbReference type="Proteomes" id="UP001164286">
    <property type="component" value="Unassembled WGS sequence"/>
</dbReference>
<organism evidence="3 4">
    <name type="scientific">Dioszegia hungarica</name>
    <dbReference type="NCBI Taxonomy" id="4972"/>
    <lineage>
        <taxon>Eukaryota</taxon>
        <taxon>Fungi</taxon>
        <taxon>Dikarya</taxon>
        <taxon>Basidiomycota</taxon>
        <taxon>Agaricomycotina</taxon>
        <taxon>Tremellomycetes</taxon>
        <taxon>Tremellales</taxon>
        <taxon>Bulleribasidiaceae</taxon>
        <taxon>Dioszegia</taxon>
    </lineage>
</organism>
<dbReference type="EMBL" id="JAKWFO010000008">
    <property type="protein sequence ID" value="KAI9633873.1"/>
    <property type="molecule type" value="Genomic_DNA"/>
</dbReference>
<dbReference type="GeneID" id="77729355"/>
<dbReference type="AlphaFoldDB" id="A0AA38H4W4"/>
<feature type="region of interest" description="Disordered" evidence="1">
    <location>
        <begin position="23"/>
        <end position="48"/>
    </location>
</feature>
<reference evidence="3" key="1">
    <citation type="journal article" date="2022" name="G3 (Bethesda)">
        <title>High quality genome of the basidiomycete yeast Dioszegia hungarica PDD-24b-2 isolated from cloud water.</title>
        <authorList>
            <person name="Jarrige D."/>
            <person name="Haridas S."/>
            <person name="Bleykasten-Grosshans C."/>
            <person name="Joly M."/>
            <person name="Nadalig T."/>
            <person name="Sancelme M."/>
            <person name="Vuilleumier S."/>
            <person name="Grigoriev I.V."/>
            <person name="Amato P."/>
            <person name="Bringel F."/>
        </authorList>
    </citation>
    <scope>NUCLEOTIDE SEQUENCE</scope>
    <source>
        <strain evidence="3">PDD-24b-2</strain>
    </source>
</reference>
<name>A0AA38H4W4_9TREE</name>
<evidence type="ECO:0000313" key="3">
    <source>
        <dbReference type="EMBL" id="KAI9633873.1"/>
    </source>
</evidence>
<sequence length="243" mass="26005">MMRPTLLATFLLLSSIYPTRAAVPSDGTSPYDATPSSSSSASSPSGSDAAVADSVAAMFAGTPNSRRNVEVLPWSKRQLNSETLDDAEAAKADLKAEVWDAQPAPLRQTSRTEILSRSEARKARRAERRAKLEMERGLTERQTVARRSYAVLTGRVYTGLGINIVALGSIANQTLAQCGAACDRTRDCNQFDLAGATQRPPRTCYLFNAIVDGSQSQTDYQSAVLGTCAQYGIAPSSCTTQSL</sequence>
<feature type="chain" id="PRO_5041216559" description="Apple domain-containing protein" evidence="2">
    <location>
        <begin position="22"/>
        <end position="243"/>
    </location>
</feature>
<keyword evidence="2" id="KW-0732">Signal</keyword>
<evidence type="ECO:0008006" key="5">
    <source>
        <dbReference type="Google" id="ProtNLM"/>
    </source>
</evidence>
<accession>A0AA38H4W4</accession>
<protein>
    <recommendedName>
        <fullName evidence="5">Apple domain-containing protein</fullName>
    </recommendedName>
</protein>
<feature type="signal peptide" evidence="2">
    <location>
        <begin position="1"/>
        <end position="21"/>
    </location>
</feature>
<evidence type="ECO:0000256" key="1">
    <source>
        <dbReference type="SAM" id="MobiDB-lite"/>
    </source>
</evidence>
<proteinExistence type="predicted"/>
<evidence type="ECO:0000313" key="4">
    <source>
        <dbReference type="Proteomes" id="UP001164286"/>
    </source>
</evidence>